<evidence type="ECO:0008006" key="5">
    <source>
        <dbReference type="Google" id="ProtNLM"/>
    </source>
</evidence>
<sequence>MAANAPPELPSGNPCCLAWQGKYLGMKKRRDYCKEAIDILQKAIGDANDEKANLEKKLEEMAAQRDVKENQSEVYVSSEKEISRLKSEILSLQQRLEQNLKEKSKEIKILKDQVSSGEKEINELKDLLKKETLRADNSDEEREKVCKELIKTKALIEKNEDIKPHVPEDNKEISQLKNLLVSERQKTESERKKAESEKRKADQYLSELEVLRSTAHKTSSDLLSLTSNLETVKKQVEFEKQMALKEKKRADMQSAKAREQIKLAEGLSKKFEIVRARNEELKKEMELQSASSKVKFAENSAKLEEKIRLLEMNKKTAMDWKSRADDLAQQLQEAQLVTEGLKKQMHELSLSLKSTETRSVSPNKVRNLEKAEVRLLKKELKFERKCAKHSQKVAKFENFRREFQAEELGRLKLEFGSLTNRMKLLDENFSRDVEGTSGLGKAKGHMKLEMLQSQKNRNGEKHSDARCQLVASSVSPEQGRKFSAQLIPKSGRGVSESVSGTISQLESPTGGSRKLQTSGVNSSATSFSDGQLLASQGKEQFSVTTSAEITKDKPNTQPTKSSMFRKISDARKNGNPSLVAENDLQSRQRDSPEVVNDHSRKRKRLSEAVEFHKNLPSDDRKKKLQIGEKLGTLQSMVVGGSSANCITISKKRRVSCEKKTITQDSLEFNQTGKTPSNIAGNTQVSGKKMCLSTTKVHDAATSFLDDVVTTDYMKLLELDNLEEESYYNMARESLLSPDLPHVDFLGGEIVNVEKTPARSLDLVASNSVDLRDTINSGEAPSLNTQNASATVQMPPMSTILHYFILKHFVVFSNIEDQRSIIKIFHATNNCIQRCPSVTCAQWAVPAILFSLKVEENLLAQERVCVFLSLLLHNFSVVSSMKVGNTLTDDSCSFLDSFSKHIYDVMADIEAGHMLSEFSEELLSLLQDLLSEQRVLFSVKSSETSESELSIPVTLNGENIALCSRIALIDHLVAGSAIFAAICTALDRVGFICEASLEILHKHSHEKTSGLMTILHVFAYIAGEKMVSSSDHDISTAVLKSVVIFLENRHFGTVEGNAKLHPGKNKCPFSDRSSSLEAMASMLIEMLQEFTQCNTLHHTENAEFRPAHKEFQYVLARDQSVTTLCDILSLVELIAYYTAWDWTSANIVAPLLKMLGMSLPMNLSVAIVSLLGQLSSIGVDAGGYENEGISNLREKLAAFLQCEMTLKAGFAVQIATVNSLLKTLQLDFPLAFQGKTTMLPSSGNESLSASVNLVTKWFSLLSDEQGVFASEFLQTSVVR</sequence>
<reference evidence="3" key="1">
    <citation type="submission" date="2019-07" db="EMBL/GenBank/DDBJ databases">
        <authorList>
            <person name="Dittberner H."/>
        </authorList>
    </citation>
    <scope>NUCLEOTIDE SEQUENCE [LARGE SCALE GENOMIC DNA]</scope>
</reference>
<dbReference type="Proteomes" id="UP000489600">
    <property type="component" value="Unassembled WGS sequence"/>
</dbReference>
<keyword evidence="4" id="KW-1185">Reference proteome</keyword>
<evidence type="ECO:0000313" key="3">
    <source>
        <dbReference type="EMBL" id="VVA94346.1"/>
    </source>
</evidence>
<feature type="compositionally biased region" description="Basic and acidic residues" evidence="2">
    <location>
        <begin position="183"/>
        <end position="199"/>
    </location>
</feature>
<feature type="compositionally biased region" description="Polar residues" evidence="2">
    <location>
        <begin position="496"/>
        <end position="548"/>
    </location>
</feature>
<organism evidence="3 4">
    <name type="scientific">Arabis nemorensis</name>
    <dbReference type="NCBI Taxonomy" id="586526"/>
    <lineage>
        <taxon>Eukaryota</taxon>
        <taxon>Viridiplantae</taxon>
        <taxon>Streptophyta</taxon>
        <taxon>Embryophyta</taxon>
        <taxon>Tracheophyta</taxon>
        <taxon>Spermatophyta</taxon>
        <taxon>Magnoliopsida</taxon>
        <taxon>eudicotyledons</taxon>
        <taxon>Gunneridae</taxon>
        <taxon>Pentapetalae</taxon>
        <taxon>rosids</taxon>
        <taxon>malvids</taxon>
        <taxon>Brassicales</taxon>
        <taxon>Brassicaceae</taxon>
        <taxon>Arabideae</taxon>
        <taxon>Arabis</taxon>
    </lineage>
</organism>
<feature type="compositionally biased region" description="Basic and acidic residues" evidence="2">
    <location>
        <begin position="584"/>
        <end position="598"/>
    </location>
</feature>
<evidence type="ECO:0000313" key="4">
    <source>
        <dbReference type="Proteomes" id="UP000489600"/>
    </source>
</evidence>
<feature type="region of interest" description="Disordered" evidence="2">
    <location>
        <begin position="487"/>
        <end position="602"/>
    </location>
</feature>
<keyword evidence="1" id="KW-0175">Coiled coil</keyword>
<feature type="region of interest" description="Disordered" evidence="2">
    <location>
        <begin position="163"/>
        <end position="199"/>
    </location>
</feature>
<accession>A0A565AY60</accession>
<dbReference type="PANTHER" id="PTHR35480">
    <property type="entry name" value="MATERNAL EFFECT EMBRYO ARREST 22"/>
    <property type="match status" value="1"/>
</dbReference>
<name>A0A565AY60_9BRAS</name>
<dbReference type="PANTHER" id="PTHR35480:SF1">
    <property type="entry name" value="MATERNAL EFFECT EMBRYO ARREST 22"/>
    <property type="match status" value="1"/>
</dbReference>
<gene>
    <name evidence="3" type="ORF">ANE_LOCUS4791</name>
</gene>
<dbReference type="EMBL" id="CABITT030000002">
    <property type="protein sequence ID" value="VVA94346.1"/>
    <property type="molecule type" value="Genomic_DNA"/>
</dbReference>
<dbReference type="AlphaFoldDB" id="A0A565AY60"/>
<feature type="coiled-coil region" evidence="1">
    <location>
        <begin position="37"/>
        <end position="141"/>
    </location>
</feature>
<dbReference type="OrthoDB" id="1933275at2759"/>
<protein>
    <recommendedName>
        <fullName evidence="5">Maternal effect embryo arrest 22</fullName>
    </recommendedName>
</protein>
<evidence type="ECO:0000256" key="1">
    <source>
        <dbReference type="SAM" id="Coils"/>
    </source>
</evidence>
<comment type="caution">
    <text evidence="3">The sequence shown here is derived from an EMBL/GenBank/DDBJ whole genome shotgun (WGS) entry which is preliminary data.</text>
</comment>
<feature type="coiled-coil region" evidence="1">
    <location>
        <begin position="264"/>
        <end position="344"/>
    </location>
</feature>
<proteinExistence type="predicted"/>
<evidence type="ECO:0000256" key="2">
    <source>
        <dbReference type="SAM" id="MobiDB-lite"/>
    </source>
</evidence>
<feature type="compositionally biased region" description="Basic and acidic residues" evidence="2">
    <location>
        <begin position="163"/>
        <end position="174"/>
    </location>
</feature>